<dbReference type="PANTHER" id="PTHR43463">
    <property type="entry name" value="NICOTINATE-NUCLEOTIDE--DIMETHYLBENZIMIDAZOLE PHOSPHORIBOSYLTRANSFERASE"/>
    <property type="match status" value="1"/>
</dbReference>
<dbReference type="Pfam" id="PF02277">
    <property type="entry name" value="DBI_PRT"/>
    <property type="match status" value="1"/>
</dbReference>
<gene>
    <name evidence="10" type="primary">cobT</name>
    <name evidence="11" type="ORF">SAMN02745728_00036</name>
</gene>
<accession>A0A1M7RRN3</accession>
<dbReference type="Proteomes" id="UP000186469">
    <property type="component" value="Unassembled WGS sequence"/>
</dbReference>
<keyword evidence="5 10" id="KW-0169">Cobalamin biosynthesis</keyword>
<dbReference type="UniPathway" id="UPA00061">
    <property type="reaction ID" value="UER00516"/>
</dbReference>
<evidence type="ECO:0000256" key="10">
    <source>
        <dbReference type="HAMAP-Rule" id="MF_00230"/>
    </source>
</evidence>
<dbReference type="OrthoDB" id="9781491at2"/>
<dbReference type="NCBIfam" id="TIGR03160">
    <property type="entry name" value="cobT_DBIPRT"/>
    <property type="match status" value="1"/>
</dbReference>
<dbReference type="NCBIfam" id="NF000996">
    <property type="entry name" value="PRK00105.1"/>
    <property type="match status" value="1"/>
</dbReference>
<evidence type="ECO:0000256" key="1">
    <source>
        <dbReference type="ARBA" id="ARBA00005049"/>
    </source>
</evidence>
<evidence type="ECO:0000256" key="6">
    <source>
        <dbReference type="ARBA" id="ARBA00022676"/>
    </source>
</evidence>
<dbReference type="FunFam" id="3.40.50.10210:FF:000001">
    <property type="entry name" value="Nicotinate-nucleotide--dimethylbenzimidazole phosphoribosyltransferase"/>
    <property type="match status" value="1"/>
</dbReference>
<keyword evidence="6 10" id="KW-0328">Glycosyltransferase</keyword>
<dbReference type="STRING" id="1121455.SAMN02745728_00036"/>
<comment type="pathway">
    <text evidence="1 10">Nucleoside biosynthesis; alpha-ribazole biosynthesis; alpha-ribazole from 5,6-dimethylbenzimidazole: step 1/2.</text>
</comment>
<dbReference type="GO" id="GO:0009236">
    <property type="term" value="P:cobalamin biosynthetic process"/>
    <property type="evidence" value="ECO:0007669"/>
    <property type="project" value="UniProtKB-UniRule"/>
</dbReference>
<dbReference type="InterPro" id="IPR036087">
    <property type="entry name" value="Nict_dMeBzImd_PRibTrfase_sf"/>
</dbReference>
<dbReference type="HAMAP" id="MF_00230">
    <property type="entry name" value="CobT"/>
    <property type="match status" value="1"/>
</dbReference>
<evidence type="ECO:0000313" key="11">
    <source>
        <dbReference type="EMBL" id="SHN48728.1"/>
    </source>
</evidence>
<dbReference type="SUPFAM" id="SSF52733">
    <property type="entry name" value="Nicotinate mononucleotide:5,6-dimethylbenzimidazole phosphoribosyltransferase (CobT)"/>
    <property type="match status" value="1"/>
</dbReference>
<protein>
    <recommendedName>
        <fullName evidence="4 10">Nicotinate-nucleotide--dimethylbenzimidazole phosphoribosyltransferase</fullName>
        <shortName evidence="10">NN:DBI PRT</shortName>
        <ecNumber evidence="3 10">2.4.2.21</ecNumber>
    </recommendedName>
    <alternativeName>
        <fullName evidence="8 10">N(1)-alpha-phosphoribosyltransferase</fullName>
    </alternativeName>
</protein>
<dbReference type="InterPro" id="IPR017846">
    <property type="entry name" value="Nict_dMeBzImd_PRibTrfase_bact"/>
</dbReference>
<proteinExistence type="inferred from homology"/>
<dbReference type="EC" id="2.4.2.21" evidence="3 10"/>
<dbReference type="PANTHER" id="PTHR43463:SF1">
    <property type="entry name" value="NICOTINATE-NUCLEOTIDE--DIMETHYLBENZIMIDAZOLE PHOSPHORIBOSYLTRANSFERASE"/>
    <property type="match status" value="1"/>
</dbReference>
<evidence type="ECO:0000256" key="2">
    <source>
        <dbReference type="ARBA" id="ARBA00007110"/>
    </source>
</evidence>
<dbReference type="InterPro" id="IPR003200">
    <property type="entry name" value="Nict_dMeBzImd_PRibTrfase"/>
</dbReference>
<keyword evidence="7 10" id="KW-0808">Transferase</keyword>
<evidence type="ECO:0000256" key="9">
    <source>
        <dbReference type="ARBA" id="ARBA00047340"/>
    </source>
</evidence>
<dbReference type="RefSeq" id="WP_072695303.1">
    <property type="nucleotide sequence ID" value="NZ_FRDI01000002.1"/>
</dbReference>
<dbReference type="AlphaFoldDB" id="A0A1M7RRN3"/>
<dbReference type="Gene3D" id="1.10.1610.10">
    <property type="match status" value="1"/>
</dbReference>
<sequence>MHTEEQLNIKINNIIKNIKKIDTSLYSLAQAHLDSLAKPLGSLGQLEEIAARIFCIQAGQDESPKKMPKISVDPACIYTIAAAHGVSAEGVAVHPDVVNNVMVKNFLQGGAGINVFCNTAGVEQFVVDAGCTGAEFEKHPRLLSERIANGTKNLAKEAAMSRFECLKALELGIRLAEKAKNAGYKAVGTGEMGIGNTTPSTALFAAFTGLEVEKFVGAGAGLDQAGIKHKKNVITNALKLHKKVVDGQDPIEILATLGGFEIAALAGLCLGAVYYNLVLVIDGFISSAAFLTAYKLNPDVLDYAFFSHLSAEQGHIAFLTTLKQKPILDLQLRLGEGTGAALAIFLLRAACNIFNDMATLESLNVLLE</sequence>
<dbReference type="Gene3D" id="3.40.50.10210">
    <property type="match status" value="1"/>
</dbReference>
<name>A0A1M7RRN3_9BACT</name>
<dbReference type="InterPro" id="IPR023195">
    <property type="entry name" value="Nict_dMeBzImd_PRibTrfase_N"/>
</dbReference>
<comment type="catalytic activity">
    <reaction evidence="9 10">
        <text>5,6-dimethylbenzimidazole + nicotinate beta-D-ribonucleotide = alpha-ribazole 5'-phosphate + nicotinate + H(+)</text>
        <dbReference type="Rhea" id="RHEA:11196"/>
        <dbReference type="ChEBI" id="CHEBI:15378"/>
        <dbReference type="ChEBI" id="CHEBI:15890"/>
        <dbReference type="ChEBI" id="CHEBI:32544"/>
        <dbReference type="ChEBI" id="CHEBI:57502"/>
        <dbReference type="ChEBI" id="CHEBI:57918"/>
        <dbReference type="EC" id="2.4.2.21"/>
    </reaction>
</comment>
<keyword evidence="12" id="KW-1185">Reference proteome</keyword>
<evidence type="ECO:0000256" key="7">
    <source>
        <dbReference type="ARBA" id="ARBA00022679"/>
    </source>
</evidence>
<evidence type="ECO:0000256" key="4">
    <source>
        <dbReference type="ARBA" id="ARBA00015486"/>
    </source>
</evidence>
<dbReference type="GO" id="GO:0008939">
    <property type="term" value="F:nicotinate-nucleotide-dimethylbenzimidazole phosphoribosyltransferase activity"/>
    <property type="evidence" value="ECO:0007669"/>
    <property type="project" value="UniProtKB-UniRule"/>
</dbReference>
<organism evidence="11 12">
    <name type="scientific">Desulfovibrio litoralis DSM 11393</name>
    <dbReference type="NCBI Taxonomy" id="1121455"/>
    <lineage>
        <taxon>Bacteria</taxon>
        <taxon>Pseudomonadati</taxon>
        <taxon>Thermodesulfobacteriota</taxon>
        <taxon>Desulfovibrionia</taxon>
        <taxon>Desulfovibrionales</taxon>
        <taxon>Desulfovibrionaceae</taxon>
        <taxon>Desulfovibrio</taxon>
    </lineage>
</organism>
<reference evidence="11 12" key="1">
    <citation type="submission" date="2016-12" db="EMBL/GenBank/DDBJ databases">
        <authorList>
            <person name="Song W.-J."/>
            <person name="Kurnit D.M."/>
        </authorList>
    </citation>
    <scope>NUCLEOTIDE SEQUENCE [LARGE SCALE GENOMIC DNA]</scope>
    <source>
        <strain evidence="11 12">DSM 11393</strain>
    </source>
</reference>
<comment type="similarity">
    <text evidence="2 10">Belongs to the CobT family.</text>
</comment>
<comment type="function">
    <text evidence="10">Catalyzes the synthesis of alpha-ribazole-5'-phosphate from nicotinate mononucleotide (NAMN) and 5,6-dimethylbenzimidazole (DMB).</text>
</comment>
<feature type="active site" description="Proton acceptor" evidence="10">
    <location>
        <position position="336"/>
    </location>
</feature>
<evidence type="ECO:0000256" key="5">
    <source>
        <dbReference type="ARBA" id="ARBA00022573"/>
    </source>
</evidence>
<evidence type="ECO:0000256" key="8">
    <source>
        <dbReference type="ARBA" id="ARBA00030686"/>
    </source>
</evidence>
<evidence type="ECO:0000256" key="3">
    <source>
        <dbReference type="ARBA" id="ARBA00011991"/>
    </source>
</evidence>
<dbReference type="CDD" id="cd02439">
    <property type="entry name" value="DMB-PRT_CobT"/>
    <property type="match status" value="1"/>
</dbReference>
<evidence type="ECO:0000313" key="12">
    <source>
        <dbReference type="Proteomes" id="UP000186469"/>
    </source>
</evidence>
<dbReference type="EMBL" id="FRDI01000002">
    <property type="protein sequence ID" value="SHN48728.1"/>
    <property type="molecule type" value="Genomic_DNA"/>
</dbReference>